<dbReference type="EMBL" id="BGPR01012728">
    <property type="protein sequence ID" value="GBN57389.1"/>
    <property type="molecule type" value="Genomic_DNA"/>
</dbReference>
<proteinExistence type="predicted"/>
<dbReference type="AlphaFoldDB" id="A0A4Y2Q1K9"/>
<dbReference type="Proteomes" id="UP000499080">
    <property type="component" value="Unassembled WGS sequence"/>
</dbReference>
<name>A0A4Y2Q1K9_ARAVE</name>
<feature type="non-terminal residue" evidence="2">
    <location>
        <position position="59"/>
    </location>
</feature>
<organism evidence="2 3">
    <name type="scientific">Araneus ventricosus</name>
    <name type="common">Orbweaver spider</name>
    <name type="synonym">Epeira ventricosa</name>
    <dbReference type="NCBI Taxonomy" id="182803"/>
    <lineage>
        <taxon>Eukaryota</taxon>
        <taxon>Metazoa</taxon>
        <taxon>Ecdysozoa</taxon>
        <taxon>Arthropoda</taxon>
        <taxon>Chelicerata</taxon>
        <taxon>Arachnida</taxon>
        <taxon>Araneae</taxon>
        <taxon>Araneomorphae</taxon>
        <taxon>Entelegynae</taxon>
        <taxon>Araneoidea</taxon>
        <taxon>Araneidae</taxon>
        <taxon>Araneus</taxon>
    </lineage>
</organism>
<accession>A0A4Y2Q1K9</accession>
<protein>
    <submittedName>
        <fullName evidence="2">Uncharacterized protein</fullName>
    </submittedName>
</protein>
<keyword evidence="3" id="KW-1185">Reference proteome</keyword>
<dbReference type="EMBL" id="BGPR01012727">
    <property type="protein sequence ID" value="GBN57385.1"/>
    <property type="molecule type" value="Genomic_DNA"/>
</dbReference>
<gene>
    <name evidence="1" type="ORF">AVEN_195475_1</name>
    <name evidence="2" type="ORF">AVEN_87257_1</name>
</gene>
<evidence type="ECO:0000313" key="3">
    <source>
        <dbReference type="Proteomes" id="UP000499080"/>
    </source>
</evidence>
<sequence length="59" mass="7070">MHLQALRPHRFFPFRRQGVTQTKDETREKTGVRTQLNIHCHMHGQLLQPDHRDLSLNLE</sequence>
<evidence type="ECO:0000313" key="1">
    <source>
        <dbReference type="EMBL" id="GBN57385.1"/>
    </source>
</evidence>
<reference evidence="2 3" key="1">
    <citation type="journal article" date="2019" name="Sci. Rep.">
        <title>Orb-weaving spider Araneus ventricosus genome elucidates the spidroin gene catalogue.</title>
        <authorList>
            <person name="Kono N."/>
            <person name="Nakamura H."/>
            <person name="Ohtoshi R."/>
            <person name="Moran D.A.P."/>
            <person name="Shinohara A."/>
            <person name="Yoshida Y."/>
            <person name="Fujiwara M."/>
            <person name="Mori M."/>
            <person name="Tomita M."/>
            <person name="Arakawa K."/>
        </authorList>
    </citation>
    <scope>NUCLEOTIDE SEQUENCE [LARGE SCALE GENOMIC DNA]</scope>
</reference>
<evidence type="ECO:0000313" key="2">
    <source>
        <dbReference type="EMBL" id="GBN57389.1"/>
    </source>
</evidence>
<comment type="caution">
    <text evidence="2">The sequence shown here is derived from an EMBL/GenBank/DDBJ whole genome shotgun (WGS) entry which is preliminary data.</text>
</comment>